<dbReference type="EMBL" id="JAGKQM010000003">
    <property type="protein sequence ID" value="KAH0935626.1"/>
    <property type="molecule type" value="Genomic_DNA"/>
</dbReference>
<dbReference type="InterPro" id="IPR013805">
    <property type="entry name" value="GrpE_CC"/>
</dbReference>
<organism evidence="8 9">
    <name type="scientific">Brassica napus</name>
    <name type="common">Rape</name>
    <dbReference type="NCBI Taxonomy" id="3708"/>
    <lineage>
        <taxon>Eukaryota</taxon>
        <taxon>Viridiplantae</taxon>
        <taxon>Streptophyta</taxon>
        <taxon>Embryophyta</taxon>
        <taxon>Tracheophyta</taxon>
        <taxon>Spermatophyta</taxon>
        <taxon>Magnoliopsida</taxon>
        <taxon>eudicotyledons</taxon>
        <taxon>Gunneridae</taxon>
        <taxon>Pentapetalae</taxon>
        <taxon>rosids</taxon>
        <taxon>malvids</taxon>
        <taxon>Brassicales</taxon>
        <taxon>Brassicaceae</taxon>
        <taxon>Brassiceae</taxon>
        <taxon>Brassica</taxon>
    </lineage>
</organism>
<evidence type="ECO:0000256" key="2">
    <source>
        <dbReference type="ARBA" id="ARBA00023186"/>
    </source>
</evidence>
<dbReference type="InterPro" id="IPR009012">
    <property type="entry name" value="GrpE_head"/>
</dbReference>
<keyword evidence="5" id="KW-0175">Coiled coil</keyword>
<sequence length="628" mass="69221">MDTVEEGKQPLLITVTHAGDVPELRSIPSNEQISESANTSRWSFLFKLLLVVTTIGVSTAGIALIILITPTPPTVHIHSMHIAFNERHLPIWSATFSIKNPNDKLRVTYESPSVCVFHRRKHVGTVRIGAFGQSGGEGNEVVVKGDETGVIDEEAARGMEEDVAMTGSVLGLDMVFLGRVGFYPGASTVWGKQNMTAVCKNVRAMLSSDEDKLNKTKSWGLTFDDRQDCRDQKNKNVVSCDEKLKNILLGKQRVELVEVPSDLIKLHFTKAPKVEFLTCFPLHYLMLVSRILSRVSRSAGLGLRSSLSAAAALPARSQAPRFSSLVHDFSQKVTQKTFIIIIHSPFLHPFQGQLVAAQVFLDSFPLQRFSFSSSSTTPESSDKESNAEASKASEEKATSEANESGVDSEPSKDSRRRKGAKRAAVSESDSESDADEEEMSMDDLVKLVAEKDELLSEKEQEIKQMKDKVLRTYAEMENVMDRTRRDAENTKKYAIQNFAKSLLDVADNLGRASSVVKESFSKLDDTSKASAGAAPLLKTLLEGVEMTEKQLAEVFKKFGMEKYDPINEPFDPNRHNAVFQVPDASKPEGTVAHVLKSGYTLFDRVIRPAEVGVTQGGESEEDKKVSDA</sequence>
<keyword evidence="7" id="KW-0812">Transmembrane</keyword>
<keyword evidence="3" id="KW-0496">Mitochondrion</keyword>
<evidence type="ECO:0000256" key="5">
    <source>
        <dbReference type="SAM" id="Coils"/>
    </source>
</evidence>
<gene>
    <name evidence="8" type="ORF">HID58_012743</name>
</gene>
<dbReference type="Gene3D" id="1.10.245.10">
    <property type="entry name" value="SWIB/MDM2 domain"/>
    <property type="match status" value="1"/>
</dbReference>
<keyword evidence="7" id="KW-0472">Membrane</keyword>
<dbReference type="SUPFAM" id="SSF58014">
    <property type="entry name" value="Coiled-coil domain of nucleotide exchange factor GrpE"/>
    <property type="match status" value="1"/>
</dbReference>
<comment type="similarity">
    <text evidence="1 4">Belongs to the GrpE family.</text>
</comment>
<accession>A0ABQ8E1X8</accession>
<dbReference type="PROSITE" id="PS01071">
    <property type="entry name" value="GRPE"/>
    <property type="match status" value="1"/>
</dbReference>
<evidence type="ECO:0000313" key="8">
    <source>
        <dbReference type="EMBL" id="KAH0935626.1"/>
    </source>
</evidence>
<dbReference type="InterPro" id="IPR000740">
    <property type="entry name" value="GrpE"/>
</dbReference>
<comment type="caution">
    <text evidence="8">The sequence shown here is derived from an EMBL/GenBank/DDBJ whole genome shotgun (WGS) entry which is preliminary data.</text>
</comment>
<comment type="subcellular location">
    <subcellularLocation>
        <location evidence="3">Mitochondrion matrix</location>
    </subcellularLocation>
</comment>
<feature type="transmembrane region" description="Helical" evidence="7">
    <location>
        <begin position="44"/>
        <end position="68"/>
    </location>
</feature>
<dbReference type="PRINTS" id="PR00773">
    <property type="entry name" value="GRPEPROTEIN"/>
</dbReference>
<dbReference type="Proteomes" id="UP000824890">
    <property type="component" value="Unassembled WGS sequence"/>
</dbReference>
<keyword evidence="9" id="KW-1185">Reference proteome</keyword>
<keyword evidence="2 3" id="KW-0143">Chaperone</keyword>
<comment type="function">
    <text evidence="3">Essential component of the PAM complex, a complex required for the translocation of transit peptide-containing proteins from the inner membrane into the mitochondrial matrix in an ATP-dependent manner.</text>
</comment>
<evidence type="ECO:0000313" key="9">
    <source>
        <dbReference type="Proteomes" id="UP000824890"/>
    </source>
</evidence>
<proteinExistence type="inferred from homology"/>
<keyword evidence="7" id="KW-1133">Transmembrane helix</keyword>
<evidence type="ECO:0000256" key="7">
    <source>
        <dbReference type="SAM" id="Phobius"/>
    </source>
</evidence>
<reference evidence="8 9" key="1">
    <citation type="submission" date="2021-05" db="EMBL/GenBank/DDBJ databases">
        <title>Genome Assembly of Synthetic Allotetraploid Brassica napus Reveals Homoeologous Exchanges between Subgenomes.</title>
        <authorList>
            <person name="Davis J.T."/>
        </authorList>
    </citation>
    <scope>NUCLEOTIDE SEQUENCE [LARGE SCALE GENOMIC DNA]</scope>
    <source>
        <strain evidence="9">cv. Da-Ae</strain>
        <tissue evidence="8">Seedling</tissue>
    </source>
</reference>
<evidence type="ECO:0000256" key="6">
    <source>
        <dbReference type="SAM" id="MobiDB-lite"/>
    </source>
</evidence>
<dbReference type="SUPFAM" id="SSF47592">
    <property type="entry name" value="SWIB/MDM2 domain"/>
    <property type="match status" value="1"/>
</dbReference>
<feature type="region of interest" description="Disordered" evidence="6">
    <location>
        <begin position="371"/>
        <end position="440"/>
    </location>
</feature>
<dbReference type="PANTHER" id="PTHR21237">
    <property type="entry name" value="GRPE PROTEIN"/>
    <property type="match status" value="1"/>
</dbReference>
<feature type="coiled-coil region" evidence="5">
    <location>
        <begin position="441"/>
        <end position="486"/>
    </location>
</feature>
<evidence type="ECO:0000256" key="3">
    <source>
        <dbReference type="RuleBase" id="RU000640"/>
    </source>
</evidence>
<evidence type="ECO:0000256" key="1">
    <source>
        <dbReference type="ARBA" id="ARBA00009054"/>
    </source>
</evidence>
<evidence type="ECO:0000256" key="4">
    <source>
        <dbReference type="RuleBase" id="RU004478"/>
    </source>
</evidence>
<dbReference type="Gene3D" id="3.90.20.20">
    <property type="match status" value="1"/>
</dbReference>
<feature type="compositionally biased region" description="Acidic residues" evidence="6">
    <location>
        <begin position="428"/>
        <end position="440"/>
    </location>
</feature>
<feature type="compositionally biased region" description="Basic and acidic residues" evidence="6">
    <location>
        <begin position="380"/>
        <end position="398"/>
    </location>
</feature>
<dbReference type="PANTHER" id="PTHR21237:SF37">
    <property type="entry name" value="GRPE PROTEIN HOMOLOG"/>
    <property type="match status" value="1"/>
</dbReference>
<dbReference type="Pfam" id="PF01025">
    <property type="entry name" value="GrpE"/>
    <property type="match status" value="1"/>
</dbReference>
<dbReference type="SUPFAM" id="SSF51064">
    <property type="entry name" value="Head domain of nucleotide exchange factor GrpE"/>
    <property type="match status" value="1"/>
</dbReference>
<dbReference type="CDD" id="cd00446">
    <property type="entry name" value="GrpE"/>
    <property type="match status" value="1"/>
</dbReference>
<name>A0ABQ8E1X8_BRANA</name>
<dbReference type="Gene3D" id="2.30.22.10">
    <property type="entry name" value="Head domain of nucleotide exchange factor GrpE"/>
    <property type="match status" value="1"/>
</dbReference>
<dbReference type="HAMAP" id="MF_01151">
    <property type="entry name" value="GrpE"/>
    <property type="match status" value="1"/>
</dbReference>
<dbReference type="InterPro" id="IPR036885">
    <property type="entry name" value="SWIB_MDM2_dom_sf"/>
</dbReference>
<protein>
    <recommendedName>
        <fullName evidence="3">GrpE protein homolog</fullName>
    </recommendedName>
</protein>